<dbReference type="InterPro" id="IPR011701">
    <property type="entry name" value="MFS"/>
</dbReference>
<keyword evidence="4 6" id="KW-1133">Transmembrane helix</keyword>
<dbReference type="SUPFAM" id="SSF103473">
    <property type="entry name" value="MFS general substrate transporter"/>
    <property type="match status" value="1"/>
</dbReference>
<evidence type="ECO:0000256" key="1">
    <source>
        <dbReference type="ARBA" id="ARBA00004651"/>
    </source>
</evidence>
<dbReference type="InterPro" id="IPR036259">
    <property type="entry name" value="MFS_trans_sf"/>
</dbReference>
<feature type="transmembrane region" description="Helical" evidence="6">
    <location>
        <begin position="276"/>
        <end position="296"/>
    </location>
</feature>
<evidence type="ECO:0000313" key="8">
    <source>
        <dbReference type="Proteomes" id="UP001183817"/>
    </source>
</evidence>
<evidence type="ECO:0000313" key="7">
    <source>
        <dbReference type="EMBL" id="MDR7359734.1"/>
    </source>
</evidence>
<keyword evidence="3 6" id="KW-0812">Transmembrane</keyword>
<name>A0ABU2BQT0_9MICC</name>
<comment type="caution">
    <text evidence="7">The sequence shown here is derived from an EMBL/GenBank/DDBJ whole genome shotgun (WGS) entry which is preliminary data.</text>
</comment>
<keyword evidence="5 6" id="KW-0472">Membrane</keyword>
<evidence type="ECO:0000256" key="5">
    <source>
        <dbReference type="ARBA" id="ARBA00023136"/>
    </source>
</evidence>
<feature type="transmembrane region" description="Helical" evidence="6">
    <location>
        <begin position="119"/>
        <end position="140"/>
    </location>
</feature>
<accession>A0ABU2BQT0</accession>
<evidence type="ECO:0000256" key="6">
    <source>
        <dbReference type="SAM" id="Phobius"/>
    </source>
</evidence>
<gene>
    <name evidence="7" type="ORF">J2S64_003425</name>
</gene>
<dbReference type="Gene3D" id="1.20.1250.20">
    <property type="entry name" value="MFS general substrate transporter like domains"/>
    <property type="match status" value="2"/>
</dbReference>
<organism evidence="7 8">
    <name type="scientific">Paeniglutamicibacter sulfureus</name>
    <dbReference type="NCBI Taxonomy" id="43666"/>
    <lineage>
        <taxon>Bacteria</taxon>
        <taxon>Bacillati</taxon>
        <taxon>Actinomycetota</taxon>
        <taxon>Actinomycetes</taxon>
        <taxon>Micrococcales</taxon>
        <taxon>Micrococcaceae</taxon>
        <taxon>Paeniglutamicibacter</taxon>
    </lineage>
</organism>
<feature type="transmembrane region" description="Helical" evidence="6">
    <location>
        <begin position="329"/>
        <end position="349"/>
    </location>
</feature>
<keyword evidence="8" id="KW-1185">Reference proteome</keyword>
<dbReference type="PANTHER" id="PTHR23513">
    <property type="entry name" value="INTEGRAL MEMBRANE EFFLUX PROTEIN-RELATED"/>
    <property type="match status" value="1"/>
</dbReference>
<feature type="transmembrane region" description="Helical" evidence="6">
    <location>
        <begin position="370"/>
        <end position="393"/>
    </location>
</feature>
<proteinExistence type="predicted"/>
<feature type="transmembrane region" description="Helical" evidence="6">
    <location>
        <begin position="60"/>
        <end position="81"/>
    </location>
</feature>
<evidence type="ECO:0000256" key="4">
    <source>
        <dbReference type="ARBA" id="ARBA00022989"/>
    </source>
</evidence>
<dbReference type="EMBL" id="JAVDYI010000001">
    <property type="protein sequence ID" value="MDR7359734.1"/>
    <property type="molecule type" value="Genomic_DNA"/>
</dbReference>
<dbReference type="PANTHER" id="PTHR23513:SF6">
    <property type="entry name" value="MAJOR FACILITATOR SUPERFAMILY ASSOCIATED DOMAIN-CONTAINING PROTEIN"/>
    <property type="match status" value="1"/>
</dbReference>
<feature type="transmembrane region" description="Helical" evidence="6">
    <location>
        <begin position="399"/>
        <end position="417"/>
    </location>
</feature>
<feature type="transmembrane region" description="Helical" evidence="6">
    <location>
        <begin position="240"/>
        <end position="264"/>
    </location>
</feature>
<dbReference type="Proteomes" id="UP001183817">
    <property type="component" value="Unassembled WGS sequence"/>
</dbReference>
<dbReference type="RefSeq" id="WP_310292323.1">
    <property type="nucleotide sequence ID" value="NZ_BAAAWO010000001.1"/>
</dbReference>
<evidence type="ECO:0000256" key="2">
    <source>
        <dbReference type="ARBA" id="ARBA00022475"/>
    </source>
</evidence>
<comment type="subcellular location">
    <subcellularLocation>
        <location evidence="1">Cell membrane</location>
        <topology evidence="1">Multi-pass membrane protein</topology>
    </subcellularLocation>
</comment>
<feature type="transmembrane region" description="Helical" evidence="6">
    <location>
        <begin position="184"/>
        <end position="202"/>
    </location>
</feature>
<evidence type="ECO:0000256" key="3">
    <source>
        <dbReference type="ARBA" id="ARBA00022692"/>
    </source>
</evidence>
<reference evidence="7 8" key="1">
    <citation type="submission" date="2023-07" db="EMBL/GenBank/DDBJ databases">
        <title>Sequencing the genomes of 1000 actinobacteria strains.</title>
        <authorList>
            <person name="Klenk H.-P."/>
        </authorList>
    </citation>
    <scope>NUCLEOTIDE SEQUENCE [LARGE SCALE GENOMIC DNA]</scope>
    <source>
        <strain evidence="7 8">DSM 20167</strain>
    </source>
</reference>
<protein>
    <submittedName>
        <fullName evidence="7">MFS family permease</fullName>
    </submittedName>
</protein>
<dbReference type="CDD" id="cd06173">
    <property type="entry name" value="MFS_MefA_like"/>
    <property type="match status" value="1"/>
</dbReference>
<feature type="transmembrane region" description="Helical" evidence="6">
    <location>
        <begin position="93"/>
        <end position="113"/>
    </location>
</feature>
<dbReference type="Pfam" id="PF07690">
    <property type="entry name" value="MFS_1"/>
    <property type="match status" value="1"/>
</dbReference>
<keyword evidence="2" id="KW-1003">Cell membrane</keyword>
<sequence length="428" mass="44235">MSERQVPETATASLSRLRNKPGFGVLMRSVAFGAFATGILNVADDLVAIYALNATATQIGLLNAAGAAAFLFLAIPAGIMLDRVDRIKAMMWAQLAAGPAIFSVPLSWSLGALTYPQLVLVSFLVGVAGMLWGMGAGSALPGIVGRDLASTAFARKETVETSMGIISPGLAGVLVAVISAPFTLIVAGAANLLAAGTLLWGFRKKTGNTSPPAETAARVGFRESFGEGLHFTLKHPTIRALVASSAISSMGLAFGSALETLYFVKVLGFGPQTIGLVISTIAVGGLLGSLVVPVLVEKLGEYRVLALSILFLPLAVALIPLAGLAPAGAIVLVICHSVLYNALMVSYNATAYGLLAKFTPEEMMGRQQGFRLVFTMGPVPVLGIVGGLAGDAIGLQPAMWIWVGLTACAGLPLLSFLKNRGRRNQGST</sequence>
<feature type="transmembrane region" description="Helical" evidence="6">
    <location>
        <begin position="303"/>
        <end position="323"/>
    </location>
</feature>